<dbReference type="InterPro" id="IPR012338">
    <property type="entry name" value="Beta-lactam/transpept-like"/>
</dbReference>
<dbReference type="Proteomes" id="UP000326565">
    <property type="component" value="Unassembled WGS sequence"/>
</dbReference>
<sequence length="373" mass="41233">MPMNLSREAASALRAIINATTSSPSPTIPGLVYCAVDSAGDVFFSHSPEQRGKDSPDQMTMDKVFWLASCTKLITSIACMQMVEQGKLALDDTEQVELLAPELRSVKLAERKLDGSFPGFGYAFEDLKLRDWSRPVGLDDFSCHESDVLHRPLVNQPGTCFQYGVGLDWAAVLVERISGLSLEEYFERFILHPMGIGSIMFFPSAEMVMNLPYMHQRDTDGTLSITDHLYRYPLLLCKSGTEGQRFWMGGAELLATLLNDGTDPKTHTQLLKGETCYTAEMFTDQIPDKPRYFNEYIPSGKPLLANTGPLVPCDDDLTEGWVLSFSISHKKSSTGRAAGSGSWEGLADLFWFVVRENGVGLIIASQILPYGGE</sequence>
<dbReference type="EMBL" id="ML732251">
    <property type="protein sequence ID" value="KAB8072277.1"/>
    <property type="molecule type" value="Genomic_DNA"/>
</dbReference>
<dbReference type="InterPro" id="IPR001466">
    <property type="entry name" value="Beta-lactam-related"/>
</dbReference>
<accession>A0A5N5WX05</accession>
<dbReference type="SUPFAM" id="SSF56601">
    <property type="entry name" value="beta-lactamase/transpeptidase-like"/>
    <property type="match status" value="1"/>
</dbReference>
<feature type="domain" description="Beta-lactamase-related" evidence="1">
    <location>
        <begin position="28"/>
        <end position="256"/>
    </location>
</feature>
<name>A0A5N5WX05_9EURO</name>
<evidence type="ECO:0000313" key="3">
    <source>
        <dbReference type="Proteomes" id="UP000326565"/>
    </source>
</evidence>
<evidence type="ECO:0000259" key="1">
    <source>
        <dbReference type="Pfam" id="PF00144"/>
    </source>
</evidence>
<dbReference type="OrthoDB" id="428260at2759"/>
<dbReference type="PANTHER" id="PTHR43283:SF3">
    <property type="entry name" value="BETA-LACTAMASE FAMILY PROTEIN (AFU_ORTHOLOGUE AFUA_5G07500)"/>
    <property type="match status" value="1"/>
</dbReference>
<evidence type="ECO:0000313" key="2">
    <source>
        <dbReference type="EMBL" id="KAB8072277.1"/>
    </source>
</evidence>
<dbReference type="Pfam" id="PF00144">
    <property type="entry name" value="Beta-lactamase"/>
    <property type="match status" value="1"/>
</dbReference>
<protein>
    <submittedName>
        <fullName evidence="2">Beta-lactamase family protein</fullName>
    </submittedName>
</protein>
<proteinExistence type="predicted"/>
<dbReference type="PANTHER" id="PTHR43283">
    <property type="entry name" value="BETA-LACTAMASE-RELATED"/>
    <property type="match status" value="1"/>
</dbReference>
<dbReference type="Gene3D" id="3.40.710.10">
    <property type="entry name" value="DD-peptidase/beta-lactamase superfamily"/>
    <property type="match status" value="1"/>
</dbReference>
<gene>
    <name evidence="2" type="ORF">BDV29DRAFT_192631</name>
</gene>
<reference evidence="2 3" key="1">
    <citation type="submission" date="2019-04" db="EMBL/GenBank/DDBJ databases">
        <title>Friends and foes A comparative genomics study of 23 Aspergillus species from section Flavi.</title>
        <authorList>
            <consortium name="DOE Joint Genome Institute"/>
            <person name="Kjaerbolling I."/>
            <person name="Vesth T."/>
            <person name="Frisvad J.C."/>
            <person name="Nybo J.L."/>
            <person name="Theobald S."/>
            <person name="Kildgaard S."/>
            <person name="Isbrandt T."/>
            <person name="Kuo A."/>
            <person name="Sato A."/>
            <person name="Lyhne E.K."/>
            <person name="Kogle M.E."/>
            <person name="Wiebenga A."/>
            <person name="Kun R.S."/>
            <person name="Lubbers R.J."/>
            <person name="Makela M.R."/>
            <person name="Barry K."/>
            <person name="Chovatia M."/>
            <person name="Clum A."/>
            <person name="Daum C."/>
            <person name="Haridas S."/>
            <person name="He G."/>
            <person name="LaButti K."/>
            <person name="Lipzen A."/>
            <person name="Mondo S."/>
            <person name="Riley R."/>
            <person name="Salamov A."/>
            <person name="Simmons B.A."/>
            <person name="Magnuson J.K."/>
            <person name="Henrissat B."/>
            <person name="Mortensen U.H."/>
            <person name="Larsen T.O."/>
            <person name="Devries R.P."/>
            <person name="Grigoriev I.V."/>
            <person name="Machida M."/>
            <person name="Baker S.E."/>
            <person name="Andersen M.R."/>
        </authorList>
    </citation>
    <scope>NUCLEOTIDE SEQUENCE [LARGE SCALE GENOMIC DNA]</scope>
    <source>
        <strain evidence="2 3">CBS 151.66</strain>
    </source>
</reference>
<dbReference type="InterPro" id="IPR050789">
    <property type="entry name" value="Diverse_Enzym_Activities"/>
</dbReference>
<dbReference type="AlphaFoldDB" id="A0A5N5WX05"/>
<keyword evidence="3" id="KW-1185">Reference proteome</keyword>
<organism evidence="2 3">
    <name type="scientific">Aspergillus leporis</name>
    <dbReference type="NCBI Taxonomy" id="41062"/>
    <lineage>
        <taxon>Eukaryota</taxon>
        <taxon>Fungi</taxon>
        <taxon>Dikarya</taxon>
        <taxon>Ascomycota</taxon>
        <taxon>Pezizomycotina</taxon>
        <taxon>Eurotiomycetes</taxon>
        <taxon>Eurotiomycetidae</taxon>
        <taxon>Eurotiales</taxon>
        <taxon>Aspergillaceae</taxon>
        <taxon>Aspergillus</taxon>
        <taxon>Aspergillus subgen. Circumdati</taxon>
    </lineage>
</organism>